<dbReference type="SUPFAM" id="SSF52058">
    <property type="entry name" value="L domain-like"/>
    <property type="match status" value="1"/>
</dbReference>
<dbReference type="PROSITE" id="PS51272">
    <property type="entry name" value="SLH"/>
    <property type="match status" value="3"/>
</dbReference>
<dbReference type="InterPro" id="IPR044060">
    <property type="entry name" value="Bacterial_rp_domain"/>
</dbReference>
<feature type="domain" description="SLH" evidence="4">
    <location>
        <begin position="1214"/>
        <end position="1268"/>
    </location>
</feature>
<dbReference type="Proteomes" id="UP000824073">
    <property type="component" value="Unassembled WGS sequence"/>
</dbReference>
<dbReference type="Pfam" id="PF16640">
    <property type="entry name" value="Big_3_5"/>
    <property type="match status" value="1"/>
</dbReference>
<evidence type="ECO:0000313" key="6">
    <source>
        <dbReference type="Proteomes" id="UP000824073"/>
    </source>
</evidence>
<keyword evidence="1" id="KW-0677">Repeat</keyword>
<evidence type="ECO:0000313" key="5">
    <source>
        <dbReference type="EMBL" id="HIU43703.1"/>
    </source>
</evidence>
<keyword evidence="3" id="KW-0732">Signal</keyword>
<evidence type="ECO:0000256" key="1">
    <source>
        <dbReference type="ARBA" id="ARBA00022737"/>
    </source>
</evidence>
<comment type="caution">
    <text evidence="5">The sequence shown here is derived from an EMBL/GenBank/DDBJ whole genome shotgun (WGS) entry which is preliminary data.</text>
</comment>
<feature type="compositionally biased region" description="Gly residues" evidence="2">
    <location>
        <begin position="1054"/>
        <end position="1063"/>
    </location>
</feature>
<feature type="domain" description="SLH" evidence="4">
    <location>
        <begin position="1149"/>
        <end position="1212"/>
    </location>
</feature>
<dbReference type="PANTHER" id="PTHR45661:SF3">
    <property type="entry name" value="IG-LIKE DOMAIN-CONTAINING PROTEIN"/>
    <property type="match status" value="1"/>
</dbReference>
<reference evidence="5" key="2">
    <citation type="journal article" date="2021" name="PeerJ">
        <title>Extensive microbial diversity within the chicken gut microbiome revealed by metagenomics and culture.</title>
        <authorList>
            <person name="Gilroy R."/>
            <person name="Ravi A."/>
            <person name="Getino M."/>
            <person name="Pursley I."/>
            <person name="Horton D.L."/>
            <person name="Alikhan N.F."/>
            <person name="Baker D."/>
            <person name="Gharbi K."/>
            <person name="Hall N."/>
            <person name="Watson M."/>
            <person name="Adriaenssens E.M."/>
            <person name="Foster-Nyarko E."/>
            <person name="Jarju S."/>
            <person name="Secka A."/>
            <person name="Antonio M."/>
            <person name="Oren A."/>
            <person name="Chaudhuri R.R."/>
            <person name="La Ragione R."/>
            <person name="Hildebrand F."/>
            <person name="Pallen M.J."/>
        </authorList>
    </citation>
    <scope>NUCLEOTIDE SEQUENCE</scope>
    <source>
        <strain evidence="5">CHK191-8634</strain>
    </source>
</reference>
<evidence type="ECO:0000256" key="3">
    <source>
        <dbReference type="SAM" id="SignalP"/>
    </source>
</evidence>
<name>A0A9D1IUD1_9CLOT</name>
<dbReference type="InterPro" id="IPR026906">
    <property type="entry name" value="LRR_5"/>
</dbReference>
<evidence type="ECO:0000256" key="2">
    <source>
        <dbReference type="SAM" id="MobiDB-lite"/>
    </source>
</evidence>
<protein>
    <submittedName>
        <fullName evidence="5">Leucine-rich repeat protein</fullName>
    </submittedName>
</protein>
<gene>
    <name evidence="5" type="ORF">IAB67_05325</name>
</gene>
<feature type="region of interest" description="Disordered" evidence="2">
    <location>
        <begin position="1051"/>
        <end position="1083"/>
    </location>
</feature>
<accession>A0A9D1IUD1</accession>
<dbReference type="InterPro" id="IPR053139">
    <property type="entry name" value="Surface_bspA-like"/>
</dbReference>
<dbReference type="Pfam" id="PF13306">
    <property type="entry name" value="LRR_5"/>
    <property type="match status" value="4"/>
</dbReference>
<dbReference type="InterPro" id="IPR032109">
    <property type="entry name" value="Big_3_5"/>
</dbReference>
<dbReference type="Pfam" id="PF18998">
    <property type="entry name" value="Flg_new_2"/>
    <property type="match status" value="1"/>
</dbReference>
<feature type="chain" id="PRO_5038371175" evidence="3">
    <location>
        <begin position="26"/>
        <end position="1323"/>
    </location>
</feature>
<dbReference type="Pfam" id="PF00395">
    <property type="entry name" value="SLH"/>
    <property type="match status" value="3"/>
</dbReference>
<reference evidence="5" key="1">
    <citation type="submission" date="2020-10" db="EMBL/GenBank/DDBJ databases">
        <authorList>
            <person name="Gilroy R."/>
        </authorList>
    </citation>
    <scope>NUCLEOTIDE SEQUENCE</scope>
    <source>
        <strain evidence="5">CHK191-8634</strain>
    </source>
</reference>
<evidence type="ECO:0000259" key="4">
    <source>
        <dbReference type="PROSITE" id="PS51272"/>
    </source>
</evidence>
<feature type="signal peptide" evidence="3">
    <location>
        <begin position="1"/>
        <end position="25"/>
    </location>
</feature>
<dbReference type="GO" id="GO:0030313">
    <property type="term" value="C:cell envelope"/>
    <property type="evidence" value="ECO:0007669"/>
    <property type="project" value="UniProtKB-SubCell"/>
</dbReference>
<dbReference type="Gene3D" id="3.80.10.10">
    <property type="entry name" value="Ribonuclease Inhibitor"/>
    <property type="match status" value="3"/>
</dbReference>
<dbReference type="InterPro" id="IPR032675">
    <property type="entry name" value="LRR_dom_sf"/>
</dbReference>
<dbReference type="InterPro" id="IPR013783">
    <property type="entry name" value="Ig-like_fold"/>
</dbReference>
<dbReference type="EMBL" id="DVMR01000043">
    <property type="protein sequence ID" value="HIU43703.1"/>
    <property type="molecule type" value="Genomic_DNA"/>
</dbReference>
<dbReference type="PANTHER" id="PTHR45661">
    <property type="entry name" value="SURFACE ANTIGEN"/>
    <property type="match status" value="1"/>
</dbReference>
<dbReference type="InterPro" id="IPR001119">
    <property type="entry name" value="SLH_dom"/>
</dbReference>
<organism evidence="5 6">
    <name type="scientific">Candidatus Ventrousia excrementavium</name>
    <dbReference type="NCBI Taxonomy" id="2840961"/>
    <lineage>
        <taxon>Bacteria</taxon>
        <taxon>Bacillati</taxon>
        <taxon>Bacillota</taxon>
        <taxon>Clostridia</taxon>
        <taxon>Eubacteriales</taxon>
        <taxon>Clostridiaceae</taxon>
        <taxon>Clostridiaceae incertae sedis</taxon>
        <taxon>Candidatus Ventrousia</taxon>
    </lineage>
</organism>
<dbReference type="InterPro" id="IPR042229">
    <property type="entry name" value="Listeria/Bacterioides_rpt_sf"/>
</dbReference>
<proteinExistence type="predicted"/>
<sequence>MKKRLLASLLSLAMVLTMLPSAALAAGNGPDTGEPSEDTPTCICTELCTEAGNPDCPVCLAGYSACKGMAPEGMDGEPVEEPTQIETATVLDVDDVTIQSGDSTFTVVTVFGNSIVQSELEGENLDTITKLKVITADGAALTKEDFQFLSGVIVSATNDGRYSSVYAGSDSYSGDDIIYLKNLQELDLSDAVCVENAIPARAFQRNTTITKIILPDTLERTYLHAFSMMTNLTYLGTEEGNLTFPDSMRIMGEGMVYDCGKLEGTLHLPENLEAIGSSCFFQSGVSGTVTIPSGVNITVNTDIDEGVYNSSASTFNGTNITAIVFEDGVTAIPDNFASHCPNLDSVTIPDSVTEIGSYAFSDTALTELPVMEGVTKIGDHAFSEIETFTADIILNGDVEMEERVFQEIKTTGKVVIDTDVVLPVSIFTDAEIQGNVTISAKTIPSNAFYRAKINGSIVLQDGLREIESNAFSGITVGENSTLTLPSSLRVIGDNAFYNAEFTGTLTLPSFLTEIGDYAFYGHTFTGSLTIPGGVETIGTAAFRQANVNDNTVDLPGFNGTLTISEGVKTISDDAFYGNGFTGSLTLPDSVQSVGKAAFGNCGFNGTLTLSDNLQTIGNSAFRKNEFNGDLIVPKSVTSIGVAAFSYVGTLNNIVIENENVVLSKYAFLNQKEGVIIYIPEKIGNTDNYWAGTSIIAITKGGTFASNANFAADALAIPIKDGSKFDGWYTDPNFTTDNKVEEGTTISRSNTYYAKWTESIYNDPGDWELGTMTYGHLTPKTFTVSLKDGQSGTPSVKSAVSSNMGVFTTEASGATVTVTPSSNLPAGTYQETITVTTGDEVFFFVNVSLTVAKAGSVVTPGEGSDTITATYGETITLTAEVAKAQTNGIALMAAQDEVKFLCGETSLGTALVRYSDDSHTAGTATLTYDTRNGGIPVGTSTITAVYGGSVNLNGSNKDSIWVTLNKINTSIDITPDRTSLTGGGTVTLTVTGLPDGASATVTASPSVTISGSGSTFTATLPNSTEDYTFTASYTGDENHNASSDTCTVSVTRRSSGGGGGGGGSTTYTVSTDAGRNGDVTVSPSRASYGRTVTITVEPDEGYELDELIVTDADGDEIDVERVSATRYTFEMPRSRVTVEATFVEITEEPDLPTFTDVPEGAYYYDAVAWAVENGVTSGTSATTFSPDASCTRAQMVTFLWRAAGSPEPESTVNPFADVSASAYYYDAVLWAVEQGITNGTSATTFGPDATVTRGQTVTFLWRYDGSTAVSGSGFVDVASDAYYATAVAWAVSEGVTNGTSATTFSPDNDCTRGQIVTFLYRYMG</sequence>
<feature type="domain" description="SLH" evidence="4">
    <location>
        <begin position="1269"/>
        <end position="1323"/>
    </location>
</feature>
<dbReference type="Gene3D" id="2.60.40.10">
    <property type="entry name" value="Immunoglobulins"/>
    <property type="match status" value="1"/>
</dbReference>
<dbReference type="Gene3D" id="2.60.40.4270">
    <property type="entry name" value="Listeria-Bacteroides repeat domain"/>
    <property type="match status" value="1"/>
</dbReference>